<dbReference type="EMBL" id="CP056065">
    <property type="protein sequence ID" value="UKJ88112.1"/>
    <property type="molecule type" value="Genomic_DNA"/>
</dbReference>
<dbReference type="OrthoDB" id="361935at2759"/>
<dbReference type="Proteomes" id="UP000244803">
    <property type="component" value="Chromosome 1"/>
</dbReference>
<evidence type="ECO:0000313" key="4">
    <source>
        <dbReference type="Proteomes" id="UP000244803"/>
    </source>
</evidence>
<organism evidence="3 4">
    <name type="scientific">Theileria orientalis</name>
    <dbReference type="NCBI Taxonomy" id="68886"/>
    <lineage>
        <taxon>Eukaryota</taxon>
        <taxon>Sar</taxon>
        <taxon>Alveolata</taxon>
        <taxon>Apicomplexa</taxon>
        <taxon>Aconoidasida</taxon>
        <taxon>Piroplasmida</taxon>
        <taxon>Theileriidae</taxon>
        <taxon>Theileria</taxon>
    </lineage>
</organism>
<protein>
    <recommendedName>
        <fullName evidence="5">Ion transport protein</fullName>
    </recommendedName>
</protein>
<name>A0A976M487_THEOR</name>
<evidence type="ECO:0000256" key="2">
    <source>
        <dbReference type="SAM" id="Phobius"/>
    </source>
</evidence>
<dbReference type="PANTHER" id="PTHR38483">
    <property type="entry name" value="CHROMOSOME 1, WHOLE GENOME SHOTGUN SEQUENCE"/>
    <property type="match status" value="1"/>
</dbReference>
<feature type="transmembrane region" description="Helical" evidence="2">
    <location>
        <begin position="112"/>
        <end position="130"/>
    </location>
</feature>
<gene>
    <name evidence="3" type="ORF">MACJ_000555</name>
</gene>
<feature type="transmembrane region" description="Helical" evidence="2">
    <location>
        <begin position="168"/>
        <end position="187"/>
    </location>
</feature>
<sequence>MKYPNEKDHLLQDHSQASKHIKKANNSWSTYQNYELNKFKSGGKKLSESAAQEYKDNPNKDISFENYEYGAELSSQNIYTNQRRTGLEVDMLTNKFNKLCVELYNSDYTTELYFYLLIVNIVILIDTMFFDKFICLFLELVVIVFFFMEVYSNYLLHGSKYYKSLEGLVDTTMLSCCILYIMSGGYLRYQYSDFAKPRTAEYFEVFLILVRLVVQFYRLVRYFFRHRKAKRARTDLNHGPVDLQSTALPLSYTPLS</sequence>
<keyword evidence="2" id="KW-0472">Membrane</keyword>
<feature type="transmembrane region" description="Helical" evidence="2">
    <location>
        <begin position="202"/>
        <end position="224"/>
    </location>
</feature>
<feature type="transmembrane region" description="Helical" evidence="2">
    <location>
        <begin position="136"/>
        <end position="156"/>
    </location>
</feature>
<feature type="region of interest" description="Disordered" evidence="1">
    <location>
        <begin position="1"/>
        <end position="24"/>
    </location>
</feature>
<evidence type="ECO:0000256" key="1">
    <source>
        <dbReference type="SAM" id="MobiDB-lite"/>
    </source>
</evidence>
<evidence type="ECO:0000313" key="3">
    <source>
        <dbReference type="EMBL" id="UKJ88112.1"/>
    </source>
</evidence>
<keyword evidence="2" id="KW-0812">Transmembrane</keyword>
<feature type="compositionally biased region" description="Basic and acidic residues" evidence="1">
    <location>
        <begin position="1"/>
        <end position="12"/>
    </location>
</feature>
<keyword evidence="2" id="KW-1133">Transmembrane helix</keyword>
<accession>A0A976M487</accession>
<dbReference type="AlphaFoldDB" id="A0A976M487"/>
<reference evidence="3" key="1">
    <citation type="submission" date="2022-07" db="EMBL/GenBank/DDBJ databases">
        <title>Evaluation of T. orientalis genome assembly methods using nanopore sequencing and analysis of variation between genomes.</title>
        <authorList>
            <person name="Yam J."/>
            <person name="Micallef M.L."/>
            <person name="Liu M."/>
            <person name="Djordjevic S.P."/>
            <person name="Bogema D.R."/>
            <person name="Jenkins C."/>
        </authorList>
    </citation>
    <scope>NUCLEOTIDE SEQUENCE</scope>
    <source>
        <strain evidence="3">Fish Creek</strain>
    </source>
</reference>
<evidence type="ECO:0008006" key="5">
    <source>
        <dbReference type="Google" id="ProtNLM"/>
    </source>
</evidence>
<dbReference type="PANTHER" id="PTHR38483:SF1">
    <property type="entry name" value="ION TRANSPORT DOMAIN-CONTAINING PROTEIN"/>
    <property type="match status" value="1"/>
</dbReference>
<proteinExistence type="predicted"/>